<dbReference type="GO" id="GO:0022857">
    <property type="term" value="F:transmembrane transporter activity"/>
    <property type="evidence" value="ECO:0007669"/>
    <property type="project" value="InterPro"/>
</dbReference>
<dbReference type="EMBL" id="QCYY01002618">
    <property type="protein sequence ID" value="ROT68939.1"/>
    <property type="molecule type" value="Genomic_DNA"/>
</dbReference>
<protein>
    <submittedName>
        <fullName evidence="8">Facilitated trehalose transporter Tret1-1</fullName>
    </submittedName>
</protein>
<feature type="transmembrane region" description="Helical" evidence="6">
    <location>
        <begin position="574"/>
        <end position="595"/>
    </location>
</feature>
<accession>A0A423SXM5</accession>
<evidence type="ECO:0000259" key="7">
    <source>
        <dbReference type="PROSITE" id="PS50850"/>
    </source>
</evidence>
<evidence type="ECO:0000256" key="5">
    <source>
        <dbReference type="SAM" id="MobiDB-lite"/>
    </source>
</evidence>
<dbReference type="InterPro" id="IPR036259">
    <property type="entry name" value="MFS_trans_sf"/>
</dbReference>
<evidence type="ECO:0000256" key="2">
    <source>
        <dbReference type="ARBA" id="ARBA00022692"/>
    </source>
</evidence>
<proteinExistence type="predicted"/>
<feature type="compositionally biased region" description="Polar residues" evidence="5">
    <location>
        <begin position="100"/>
        <end position="115"/>
    </location>
</feature>
<evidence type="ECO:0000313" key="9">
    <source>
        <dbReference type="Proteomes" id="UP000283509"/>
    </source>
</evidence>
<dbReference type="PROSITE" id="PS50850">
    <property type="entry name" value="MFS"/>
    <property type="match status" value="1"/>
</dbReference>
<feature type="transmembrane region" description="Helical" evidence="6">
    <location>
        <begin position="425"/>
        <end position="445"/>
    </location>
</feature>
<feature type="transmembrane region" description="Helical" evidence="6">
    <location>
        <begin position="341"/>
        <end position="361"/>
    </location>
</feature>
<reference evidence="8 9" key="1">
    <citation type="submission" date="2018-04" db="EMBL/GenBank/DDBJ databases">
        <authorList>
            <person name="Zhang X."/>
            <person name="Yuan J."/>
            <person name="Li F."/>
            <person name="Xiang J."/>
        </authorList>
    </citation>
    <scope>NUCLEOTIDE SEQUENCE [LARGE SCALE GENOMIC DNA]</scope>
    <source>
        <tissue evidence="8">Muscle</tissue>
    </source>
</reference>
<feature type="transmembrane region" description="Helical" evidence="6">
    <location>
        <begin position="367"/>
        <end position="386"/>
    </location>
</feature>
<feature type="transmembrane region" description="Helical" evidence="6">
    <location>
        <begin position="311"/>
        <end position="334"/>
    </location>
</feature>
<comment type="subcellular location">
    <subcellularLocation>
        <location evidence="1">Membrane</location>
        <topology evidence="1">Multi-pass membrane protein</topology>
    </subcellularLocation>
</comment>
<organism evidence="8 9">
    <name type="scientific">Penaeus vannamei</name>
    <name type="common">Whiteleg shrimp</name>
    <name type="synonym">Litopenaeus vannamei</name>
    <dbReference type="NCBI Taxonomy" id="6689"/>
    <lineage>
        <taxon>Eukaryota</taxon>
        <taxon>Metazoa</taxon>
        <taxon>Ecdysozoa</taxon>
        <taxon>Arthropoda</taxon>
        <taxon>Crustacea</taxon>
        <taxon>Multicrustacea</taxon>
        <taxon>Malacostraca</taxon>
        <taxon>Eumalacostraca</taxon>
        <taxon>Eucarida</taxon>
        <taxon>Decapoda</taxon>
        <taxon>Dendrobranchiata</taxon>
        <taxon>Penaeoidea</taxon>
        <taxon>Penaeidae</taxon>
        <taxon>Penaeus</taxon>
    </lineage>
</organism>
<feature type="transmembrane region" description="Helical" evidence="6">
    <location>
        <begin position="198"/>
        <end position="220"/>
    </location>
</feature>
<name>A0A423SXM5_PENVA</name>
<keyword evidence="9" id="KW-1185">Reference proteome</keyword>
<feature type="region of interest" description="Disordered" evidence="5">
    <location>
        <begin position="96"/>
        <end position="136"/>
    </location>
</feature>
<dbReference type="Proteomes" id="UP000283509">
    <property type="component" value="Unassembled WGS sequence"/>
</dbReference>
<dbReference type="PROSITE" id="PS00217">
    <property type="entry name" value="SUGAR_TRANSPORT_2"/>
    <property type="match status" value="1"/>
</dbReference>
<feature type="transmembrane region" description="Helical" evidence="6">
    <location>
        <begin position="546"/>
        <end position="567"/>
    </location>
</feature>
<dbReference type="PANTHER" id="PTHR48021:SF1">
    <property type="entry name" value="GH07001P-RELATED"/>
    <property type="match status" value="1"/>
</dbReference>
<sequence>MTAPTDLEEEAAPVTVRTIKVVSVVEKEAVVHPAARRVAPLPGNYRYERRNSSLDATNSRLFPMHSALDPHVHPHAVPTDAPRETPIFLPALRHTRDLPQTRSLRQTLDLTQTRPSVPLGNGPGSAESREHEVNSISGRLNSPEVKEEETQSLGAHFTRSSSSSRVTSFEQTSVDERWRCKNFEKTSTLETMKVWPQVLVAVTAAMAHLSLGTVLAYPAISLPQLTSLQPLSSSVPVYTSIPDQDMLTFYQSNDTAQQAIQYERSTVDYRETGELLTLQMNPKNNTVKKGDGSSSTWNFFSTIHLTSSQTAWFASAHTLGAIWGSMMCGFLMSIFGQRRAILIAAPVTLASWLSIWLAPFFSVMVTARLVSGLCIGVLGTAAQVYIVEVAHETVRGSLTCITDLFVGLGLLFTYILGISGLGWRWAAFTLGLVTNVPLIIGLSLFPDSPRWLATKDRKEEARKALKFLRGSSYDVSAELEKIMKAGSSRSKTTFTQQISKLKDPVVYAPFLTGCGVFFFSQLSGPYVVYSYTVHIFQVANAGLSPYLSTVLVGVARVAGSCIGIVVVERAGRRPAMLMGGVGASLSLICLGLYFFLQRGEGASSSGWLALVSMISFTIILGATISPIPFLLSSELLPLSFR</sequence>
<keyword evidence="4 6" id="KW-0472">Membrane</keyword>
<dbReference type="InterPro" id="IPR050549">
    <property type="entry name" value="MFS_Trehalose_Transporter"/>
</dbReference>
<dbReference type="OrthoDB" id="6133115at2759"/>
<evidence type="ECO:0000256" key="6">
    <source>
        <dbReference type="SAM" id="Phobius"/>
    </source>
</evidence>
<feature type="domain" description="Major facilitator superfamily (MFS) profile" evidence="7">
    <location>
        <begin position="205"/>
        <end position="641"/>
    </location>
</feature>
<dbReference type="Gene3D" id="1.20.1250.20">
    <property type="entry name" value="MFS general substrate transporter like domains"/>
    <property type="match status" value="1"/>
</dbReference>
<dbReference type="PROSITE" id="PS00216">
    <property type="entry name" value="SUGAR_TRANSPORT_1"/>
    <property type="match status" value="1"/>
</dbReference>
<feature type="transmembrane region" description="Helical" evidence="6">
    <location>
        <begin position="607"/>
        <end position="631"/>
    </location>
</feature>
<evidence type="ECO:0000256" key="4">
    <source>
        <dbReference type="ARBA" id="ARBA00023136"/>
    </source>
</evidence>
<evidence type="ECO:0000313" key="8">
    <source>
        <dbReference type="EMBL" id="ROT68939.1"/>
    </source>
</evidence>
<dbReference type="SUPFAM" id="SSF103473">
    <property type="entry name" value="MFS general substrate transporter"/>
    <property type="match status" value="1"/>
</dbReference>
<reference evidence="8 9" key="2">
    <citation type="submission" date="2019-01" db="EMBL/GenBank/DDBJ databases">
        <title>The decoding of complex shrimp genome reveals the adaptation for benthos swimmer, frequently molting mechanism and breeding impact on genome.</title>
        <authorList>
            <person name="Sun Y."/>
            <person name="Gao Y."/>
            <person name="Yu Y."/>
        </authorList>
    </citation>
    <scope>NUCLEOTIDE SEQUENCE [LARGE SCALE GENOMIC DNA]</scope>
    <source>
        <tissue evidence="8">Muscle</tissue>
    </source>
</reference>
<comment type="caution">
    <text evidence="8">The sequence shown here is derived from an EMBL/GenBank/DDBJ whole genome shotgun (WGS) entry which is preliminary data.</text>
</comment>
<gene>
    <name evidence="8" type="ORF">C7M84_012890</name>
</gene>
<keyword evidence="3 6" id="KW-1133">Transmembrane helix</keyword>
<keyword evidence="2 6" id="KW-0812">Transmembrane</keyword>
<feature type="transmembrane region" description="Helical" evidence="6">
    <location>
        <begin position="505"/>
        <end position="526"/>
    </location>
</feature>
<dbReference type="PANTHER" id="PTHR48021">
    <property type="match status" value="1"/>
</dbReference>
<feature type="transmembrane region" description="Helical" evidence="6">
    <location>
        <begin position="398"/>
        <end position="419"/>
    </location>
</feature>
<evidence type="ECO:0000256" key="3">
    <source>
        <dbReference type="ARBA" id="ARBA00022989"/>
    </source>
</evidence>
<dbReference type="InterPro" id="IPR005829">
    <property type="entry name" value="Sugar_transporter_CS"/>
</dbReference>
<dbReference type="AlphaFoldDB" id="A0A423SXM5"/>
<dbReference type="InterPro" id="IPR020846">
    <property type="entry name" value="MFS_dom"/>
</dbReference>
<evidence type="ECO:0000256" key="1">
    <source>
        <dbReference type="ARBA" id="ARBA00004141"/>
    </source>
</evidence>
<dbReference type="STRING" id="6689.A0A423SXM5"/>
<dbReference type="InterPro" id="IPR005828">
    <property type="entry name" value="MFS_sugar_transport-like"/>
</dbReference>
<dbReference type="GO" id="GO:0016020">
    <property type="term" value="C:membrane"/>
    <property type="evidence" value="ECO:0007669"/>
    <property type="project" value="UniProtKB-SubCell"/>
</dbReference>
<dbReference type="Pfam" id="PF00083">
    <property type="entry name" value="Sugar_tr"/>
    <property type="match status" value="1"/>
</dbReference>